<dbReference type="RefSeq" id="WP_058450349.1">
    <property type="nucleotide sequence ID" value="NZ_CAAAJF010000001.1"/>
</dbReference>
<dbReference type="EMBL" id="LYOZ01000052">
    <property type="protein sequence ID" value="OCH97165.1"/>
    <property type="molecule type" value="Genomic_DNA"/>
</dbReference>
<proteinExistence type="predicted"/>
<protein>
    <submittedName>
        <fullName evidence="2">Synaptobrevin</fullName>
    </submittedName>
</protein>
<comment type="caution">
    <text evidence="2">The sequence shown here is derived from an EMBL/GenBank/DDBJ whole genome shotgun (WGS) entry which is preliminary data.</text>
</comment>
<organism evidence="2 4">
    <name type="scientific">Legionella jamestowniensis</name>
    <dbReference type="NCBI Taxonomy" id="455"/>
    <lineage>
        <taxon>Bacteria</taxon>
        <taxon>Pseudomonadati</taxon>
        <taxon>Pseudomonadota</taxon>
        <taxon>Gammaproteobacteria</taxon>
        <taxon>Legionellales</taxon>
        <taxon>Legionellaceae</taxon>
        <taxon>Legionella</taxon>
    </lineage>
</organism>
<dbReference type="STRING" id="455.Ljam_2503"/>
<evidence type="ECO:0000259" key="1">
    <source>
        <dbReference type="PROSITE" id="PS50892"/>
    </source>
</evidence>
<dbReference type="Pfam" id="PF00957">
    <property type="entry name" value="Synaptobrevin"/>
    <property type="match status" value="1"/>
</dbReference>
<keyword evidence="5" id="KW-1185">Reference proteome</keyword>
<dbReference type="OrthoDB" id="5639059at2"/>
<name>A0A0W0UKC1_9GAMM</name>
<dbReference type="EMBL" id="LNYG01000013">
    <property type="protein sequence ID" value="KTD08308.1"/>
    <property type="molecule type" value="Genomic_DNA"/>
</dbReference>
<dbReference type="Proteomes" id="UP000054715">
    <property type="component" value="Unassembled WGS sequence"/>
</dbReference>
<dbReference type="PATRIC" id="fig|455.5.peg.2629"/>
<gene>
    <name evidence="3" type="ORF">A8135_05935</name>
    <name evidence="2" type="ORF">Ljam_2503</name>
</gene>
<evidence type="ECO:0000313" key="3">
    <source>
        <dbReference type="EMBL" id="OCH97165.1"/>
    </source>
</evidence>
<evidence type="ECO:0000313" key="2">
    <source>
        <dbReference type="EMBL" id="KTD08308.1"/>
    </source>
</evidence>
<dbReference type="Gene3D" id="1.20.5.110">
    <property type="match status" value="1"/>
</dbReference>
<reference evidence="3 5" key="2">
    <citation type="submission" date="2016-05" db="EMBL/GenBank/DDBJ databases">
        <authorList>
            <person name="Prochazka B."/>
            <person name="Indra A."/>
            <person name="Hasenberger P."/>
            <person name="Blaschitz M."/>
            <person name="Wagner L."/>
            <person name="Wewalka G."/>
            <person name="Sorschag S."/>
            <person name="Schmid D."/>
            <person name="Ruppitsch W."/>
        </authorList>
    </citation>
    <scope>NUCLEOTIDE SEQUENCE [LARGE SCALE GENOMIC DNA]</scope>
    <source>
        <strain evidence="3 5">974010_12</strain>
    </source>
</reference>
<evidence type="ECO:0000313" key="4">
    <source>
        <dbReference type="Proteomes" id="UP000054715"/>
    </source>
</evidence>
<accession>A0A0W0UKC1</accession>
<dbReference type="SUPFAM" id="SSF58038">
    <property type="entry name" value="SNARE fusion complex"/>
    <property type="match status" value="1"/>
</dbReference>
<dbReference type="Proteomes" id="UP000093336">
    <property type="component" value="Unassembled WGS sequence"/>
</dbReference>
<feature type="domain" description="V-SNARE coiled-coil homology" evidence="1">
    <location>
        <begin position="120"/>
        <end position="179"/>
    </location>
</feature>
<sequence>MRCYALGTRFGDTSFDWLISINSSFFGSGFFERQIKQSIEKHKDEIISYCSTMKPNETIGTKKEGFYIYLTRLVNDYCVVVVDNKLSEQQMRWLCFYLLKNKIEKNTVAANIEQFTQDYKVIKAQTAISETMQIMQENIGKLHTREEALQKLMKQTEELETLSFQFNKKAKELNSCWPSCVLI</sequence>
<dbReference type="AlphaFoldDB" id="A0A0W0UKC1"/>
<evidence type="ECO:0000313" key="5">
    <source>
        <dbReference type="Proteomes" id="UP000093336"/>
    </source>
</evidence>
<dbReference type="InterPro" id="IPR042855">
    <property type="entry name" value="V_SNARE_CC"/>
</dbReference>
<reference evidence="2 4" key="1">
    <citation type="submission" date="2015-11" db="EMBL/GenBank/DDBJ databases">
        <title>Genomic analysis of 38 Legionella species identifies large and diverse effector repertoires.</title>
        <authorList>
            <person name="Burstein D."/>
            <person name="Amaro F."/>
            <person name="Zusman T."/>
            <person name="Lifshitz Z."/>
            <person name="Cohen O."/>
            <person name="Gilbert J.A."/>
            <person name="Pupko T."/>
            <person name="Shuman H.A."/>
            <person name="Segal G."/>
        </authorList>
    </citation>
    <scope>NUCLEOTIDE SEQUENCE [LARGE SCALE GENOMIC DNA]</scope>
    <source>
        <strain evidence="2 4">JA-26-G1-E2</strain>
    </source>
</reference>
<dbReference type="PROSITE" id="PS50892">
    <property type="entry name" value="V_SNARE"/>
    <property type="match status" value="1"/>
</dbReference>